<accession>A0A2K3YSK1</accession>
<evidence type="ECO:0000313" key="3">
    <source>
        <dbReference type="Proteomes" id="UP000242752"/>
    </source>
</evidence>
<organism evidence="2 3">
    <name type="scientific">Staphylococcus rostri</name>
    <dbReference type="NCBI Taxonomy" id="522262"/>
    <lineage>
        <taxon>Bacteria</taxon>
        <taxon>Bacillati</taxon>
        <taxon>Bacillota</taxon>
        <taxon>Bacilli</taxon>
        <taxon>Bacillales</taxon>
        <taxon>Staphylococcaceae</taxon>
        <taxon>Staphylococcus</taxon>
    </lineage>
</organism>
<keyword evidence="1" id="KW-0472">Membrane</keyword>
<dbReference type="Proteomes" id="UP000242752">
    <property type="component" value="Unassembled WGS sequence"/>
</dbReference>
<dbReference type="EMBL" id="PPRF01000021">
    <property type="protein sequence ID" value="PNZ28556.1"/>
    <property type="molecule type" value="Genomic_DNA"/>
</dbReference>
<keyword evidence="1" id="KW-0812">Transmembrane</keyword>
<reference evidence="2 3" key="1">
    <citation type="submission" date="2017-08" db="EMBL/GenBank/DDBJ databases">
        <title>Draft genome sequences of 64 type strains of genus Staph aureus.</title>
        <authorList>
            <person name="Cole K."/>
            <person name="Golubchik T."/>
            <person name="Russell J."/>
            <person name="Foster D."/>
            <person name="Llewelyn M."/>
            <person name="Wilson D."/>
            <person name="Crook D."/>
            <person name="Paul J."/>
        </authorList>
    </citation>
    <scope>NUCLEOTIDE SEQUENCE [LARGE SCALE GENOMIC DNA]</scope>
    <source>
        <strain evidence="2 3">DSM 21968</strain>
    </source>
</reference>
<protein>
    <submittedName>
        <fullName evidence="2">Uncharacterized protein</fullName>
    </submittedName>
</protein>
<comment type="caution">
    <text evidence="2">The sequence shown here is derived from an EMBL/GenBank/DDBJ whole genome shotgun (WGS) entry which is preliminary data.</text>
</comment>
<dbReference type="OrthoDB" id="2413310at2"/>
<keyword evidence="1" id="KW-1133">Transmembrane helix</keyword>
<evidence type="ECO:0000256" key="1">
    <source>
        <dbReference type="SAM" id="Phobius"/>
    </source>
</evidence>
<dbReference type="RefSeq" id="WP_103357757.1">
    <property type="nucleotide sequence ID" value="NZ_CP113107.1"/>
</dbReference>
<feature type="transmembrane region" description="Helical" evidence="1">
    <location>
        <begin position="41"/>
        <end position="57"/>
    </location>
</feature>
<keyword evidence="3" id="KW-1185">Reference proteome</keyword>
<sequence>MENKQKQSMPKSQQVLLALIIVILVLEVVLTAFFISFSSPIFKGLTIVHGLLILVFLKRQINRKGL</sequence>
<feature type="transmembrane region" description="Helical" evidence="1">
    <location>
        <begin position="15"/>
        <end position="35"/>
    </location>
</feature>
<proteinExistence type="predicted"/>
<dbReference type="AlphaFoldDB" id="A0A2K3YSK1"/>
<gene>
    <name evidence="2" type="ORF">CD122_04225</name>
</gene>
<name>A0A2K3YSK1_9STAP</name>
<evidence type="ECO:0000313" key="2">
    <source>
        <dbReference type="EMBL" id="PNZ28556.1"/>
    </source>
</evidence>